<evidence type="ECO:0000256" key="7">
    <source>
        <dbReference type="RuleBase" id="RU363039"/>
    </source>
</evidence>
<dbReference type="GO" id="GO:0005829">
    <property type="term" value="C:cytosol"/>
    <property type="evidence" value="ECO:0007669"/>
    <property type="project" value="TreeGrafter"/>
</dbReference>
<dbReference type="EMBL" id="JACHJV010000001">
    <property type="protein sequence ID" value="MBB4924893.1"/>
    <property type="molecule type" value="Genomic_DNA"/>
</dbReference>
<evidence type="ECO:0000313" key="11">
    <source>
        <dbReference type="Proteomes" id="UP000540506"/>
    </source>
</evidence>
<dbReference type="EC" id="6.1.1.10" evidence="10"/>
<dbReference type="InterPro" id="IPR001412">
    <property type="entry name" value="aa-tRNA-synth_I_CS"/>
</dbReference>
<keyword evidence="2 7" id="KW-0547">Nucleotide-binding</keyword>
<dbReference type="Pfam" id="PF09334">
    <property type="entry name" value="tRNA-synt_1g"/>
    <property type="match status" value="1"/>
</dbReference>
<keyword evidence="4 7" id="KW-0648">Protein biosynthesis</keyword>
<sequence>MTPEQSGPATIVLSPPPTPNGPLHLGHLAGPYLAADLAVRAARRRGERVLALCGLDDHQNYVPAAARRAGVPVEELRERNAELIRGVFRRADIGYDGFTEPLADAGYRSTVVEFLEELVLTGALPVEEWQTPVCPDCPGILHHAYVTGTCPQCGAGCGGGTCEGCAAYTPASALVDPHCTRCGSPATELRTVRGPVLRLEDHRATLEAAWLGACLAPRARRLALRLLQQPLPVVPFSYPTDWGIGLPSVPGHRVDVWAEMGLGYLHTIGQQLAPGAQGLGEHLAAWHEVDSVWTFLGLDNAFYYLALFPALFAAAGLPARVLGGLVVNEFYRLDGAKFSTSRGHAVWAHEFLAAQDPRLVRAFLSWDRPSPQPANFTLERYQAVTGAWIRAARATAPDPVELARAADALTLEQFDAALAARCLLGEGLPSGGSAGDGGETAADGLLTVLTGEASGVLR</sequence>
<protein>
    <submittedName>
        <fullName evidence="10">Methionyl-tRNA synthetase</fullName>
        <ecNumber evidence="10">6.1.1.10</ecNumber>
    </submittedName>
</protein>
<evidence type="ECO:0000256" key="5">
    <source>
        <dbReference type="ARBA" id="ARBA00023146"/>
    </source>
</evidence>
<evidence type="ECO:0000256" key="6">
    <source>
        <dbReference type="ARBA" id="ARBA00047364"/>
    </source>
</evidence>
<accession>A0A7W7R475</accession>
<evidence type="ECO:0000256" key="4">
    <source>
        <dbReference type="ARBA" id="ARBA00022917"/>
    </source>
</evidence>
<dbReference type="PANTHER" id="PTHR45765">
    <property type="entry name" value="METHIONINE--TRNA LIGASE"/>
    <property type="match status" value="1"/>
</dbReference>
<feature type="region of interest" description="Disordered" evidence="8">
    <location>
        <begin position="1"/>
        <end position="20"/>
    </location>
</feature>
<keyword evidence="3 7" id="KW-0067">ATP-binding</keyword>
<dbReference type="InterPro" id="IPR023458">
    <property type="entry name" value="Met-tRNA_ligase_1"/>
</dbReference>
<evidence type="ECO:0000256" key="3">
    <source>
        <dbReference type="ARBA" id="ARBA00022840"/>
    </source>
</evidence>
<dbReference type="Gene3D" id="3.40.50.620">
    <property type="entry name" value="HUPs"/>
    <property type="match status" value="1"/>
</dbReference>
<keyword evidence="11" id="KW-1185">Reference proteome</keyword>
<proteinExistence type="inferred from homology"/>
<keyword evidence="5 7" id="KW-0030">Aminoacyl-tRNA synthetase</keyword>
<dbReference type="RefSeq" id="WP_184936765.1">
    <property type="nucleotide sequence ID" value="NZ_JACHJV010000001.1"/>
</dbReference>
<evidence type="ECO:0000256" key="1">
    <source>
        <dbReference type="ARBA" id="ARBA00022598"/>
    </source>
</evidence>
<name>A0A7W7R475_KITKI</name>
<gene>
    <name evidence="10" type="ORF">FHR34_003886</name>
</gene>
<dbReference type="GO" id="GO:0006431">
    <property type="term" value="P:methionyl-tRNA aminoacylation"/>
    <property type="evidence" value="ECO:0007669"/>
    <property type="project" value="TreeGrafter"/>
</dbReference>
<dbReference type="GO" id="GO:0005524">
    <property type="term" value="F:ATP binding"/>
    <property type="evidence" value="ECO:0007669"/>
    <property type="project" value="UniProtKB-KW"/>
</dbReference>
<dbReference type="PANTHER" id="PTHR45765:SF1">
    <property type="entry name" value="METHIONINE--TRNA LIGASE, CYTOPLASMIC"/>
    <property type="match status" value="1"/>
</dbReference>
<organism evidence="10 11">
    <name type="scientific">Kitasatospora kifunensis</name>
    <name type="common">Streptomyces kifunensis</name>
    <dbReference type="NCBI Taxonomy" id="58351"/>
    <lineage>
        <taxon>Bacteria</taxon>
        <taxon>Bacillati</taxon>
        <taxon>Actinomycetota</taxon>
        <taxon>Actinomycetes</taxon>
        <taxon>Kitasatosporales</taxon>
        <taxon>Streptomycetaceae</taxon>
        <taxon>Kitasatospora</taxon>
    </lineage>
</organism>
<dbReference type="Proteomes" id="UP000540506">
    <property type="component" value="Unassembled WGS sequence"/>
</dbReference>
<evidence type="ECO:0000256" key="8">
    <source>
        <dbReference type="SAM" id="MobiDB-lite"/>
    </source>
</evidence>
<comment type="caution">
    <text evidence="10">The sequence shown here is derived from an EMBL/GenBank/DDBJ whole genome shotgun (WGS) entry which is preliminary data.</text>
</comment>
<reference evidence="10 11" key="1">
    <citation type="submission" date="2020-08" db="EMBL/GenBank/DDBJ databases">
        <title>Sequencing the genomes of 1000 actinobacteria strains.</title>
        <authorList>
            <person name="Klenk H.-P."/>
        </authorList>
    </citation>
    <scope>NUCLEOTIDE SEQUENCE [LARGE SCALE GENOMIC DNA]</scope>
    <source>
        <strain evidence="10 11">DSM 41654</strain>
    </source>
</reference>
<evidence type="ECO:0000256" key="2">
    <source>
        <dbReference type="ARBA" id="ARBA00022741"/>
    </source>
</evidence>
<evidence type="ECO:0000259" key="9">
    <source>
        <dbReference type="Pfam" id="PF09334"/>
    </source>
</evidence>
<evidence type="ECO:0000313" key="10">
    <source>
        <dbReference type="EMBL" id="MBB4924893.1"/>
    </source>
</evidence>
<dbReference type="PROSITE" id="PS00178">
    <property type="entry name" value="AA_TRNA_LIGASE_I"/>
    <property type="match status" value="1"/>
</dbReference>
<dbReference type="AlphaFoldDB" id="A0A7W7R475"/>
<dbReference type="InterPro" id="IPR015413">
    <property type="entry name" value="Methionyl/Leucyl_tRNA_Synth"/>
</dbReference>
<comment type="similarity">
    <text evidence="7">Belongs to the class-I aminoacyl-tRNA synthetase family.</text>
</comment>
<dbReference type="InterPro" id="IPR014729">
    <property type="entry name" value="Rossmann-like_a/b/a_fold"/>
</dbReference>
<comment type="catalytic activity">
    <reaction evidence="6">
        <text>tRNA(Met) + L-methionine + ATP = L-methionyl-tRNA(Met) + AMP + diphosphate</text>
        <dbReference type="Rhea" id="RHEA:13481"/>
        <dbReference type="Rhea" id="RHEA-COMP:9667"/>
        <dbReference type="Rhea" id="RHEA-COMP:9698"/>
        <dbReference type="ChEBI" id="CHEBI:30616"/>
        <dbReference type="ChEBI" id="CHEBI:33019"/>
        <dbReference type="ChEBI" id="CHEBI:57844"/>
        <dbReference type="ChEBI" id="CHEBI:78442"/>
        <dbReference type="ChEBI" id="CHEBI:78530"/>
        <dbReference type="ChEBI" id="CHEBI:456215"/>
        <dbReference type="EC" id="6.1.1.10"/>
    </reaction>
</comment>
<dbReference type="Gene3D" id="2.20.28.20">
    <property type="entry name" value="Methionyl-tRNA synthetase, Zn-domain"/>
    <property type="match status" value="1"/>
</dbReference>
<feature type="domain" description="Methionyl/Leucyl tRNA synthetase" evidence="9">
    <location>
        <begin position="13"/>
        <end position="383"/>
    </location>
</feature>
<dbReference type="InterPro" id="IPR029038">
    <property type="entry name" value="MetRS_Zn"/>
</dbReference>
<keyword evidence="1 7" id="KW-0436">Ligase</keyword>
<dbReference type="GO" id="GO:0004825">
    <property type="term" value="F:methionine-tRNA ligase activity"/>
    <property type="evidence" value="ECO:0007669"/>
    <property type="project" value="UniProtKB-EC"/>
</dbReference>
<dbReference type="SUPFAM" id="SSF52374">
    <property type="entry name" value="Nucleotidylyl transferase"/>
    <property type="match status" value="1"/>
</dbReference>